<evidence type="ECO:0000259" key="1">
    <source>
        <dbReference type="Pfam" id="PF01738"/>
    </source>
</evidence>
<name>A0A4S2N5D3_9PEZI</name>
<dbReference type="SUPFAM" id="SSF53474">
    <property type="entry name" value="alpha/beta-Hydrolases"/>
    <property type="match status" value="1"/>
</dbReference>
<dbReference type="PANTHER" id="PTHR47668">
    <property type="entry name" value="DIENELACTONE HYDROLASE FAMILY PROTEIN (AFU_ORTHOLOGUE AFUA_6G01940)"/>
    <property type="match status" value="1"/>
</dbReference>
<feature type="domain" description="Dienelactone hydrolase" evidence="1">
    <location>
        <begin position="32"/>
        <end position="248"/>
    </location>
</feature>
<evidence type="ECO:0000313" key="3">
    <source>
        <dbReference type="Proteomes" id="UP000298138"/>
    </source>
</evidence>
<dbReference type="Pfam" id="PF01738">
    <property type="entry name" value="DLH"/>
    <property type="match status" value="1"/>
</dbReference>
<gene>
    <name evidence="2" type="ORF">EX30DRAFT_338904</name>
</gene>
<dbReference type="Proteomes" id="UP000298138">
    <property type="component" value="Unassembled WGS sequence"/>
</dbReference>
<dbReference type="STRING" id="341454.A0A4S2N5D3"/>
<keyword evidence="3" id="KW-1185">Reference proteome</keyword>
<dbReference type="AlphaFoldDB" id="A0A4S2N5D3"/>
<dbReference type="PANTHER" id="PTHR47668:SF1">
    <property type="entry name" value="DIENELACTONE HYDROLASE DOMAIN-CONTAINING PROTEIN-RELATED"/>
    <property type="match status" value="1"/>
</dbReference>
<sequence>MTSKACCSIPPVVQDTDSYKEKGTYETISNLKTYITGPRDAKTGIFVVYDIFGLPFPQTIQGSDILSTGTNSLVVIPDIFDGKPMPISGFPPDTPEKQKALGDFFAGPANPPATVEKIRSTIFPGIQAKFPGVEKWAILGYCWGGKVTTMLSTAGTPFKASVQCHPAMLDPSDAGKLVVPHLCIATVDEDAGDVKKFEANLPGDLKEKSKVVKWDDTFHGFMAARANLKDQGNYEFYQKGYKLAVHFLNESL</sequence>
<reference evidence="2 3" key="1">
    <citation type="submission" date="2019-04" db="EMBL/GenBank/DDBJ databases">
        <title>Comparative genomics and transcriptomics to analyze fruiting body development in filamentous ascomycetes.</title>
        <authorList>
            <consortium name="DOE Joint Genome Institute"/>
            <person name="Lutkenhaus R."/>
            <person name="Traeger S."/>
            <person name="Breuer J."/>
            <person name="Kuo A."/>
            <person name="Lipzen A."/>
            <person name="Pangilinan J."/>
            <person name="Dilworth D."/>
            <person name="Sandor L."/>
            <person name="Poggeler S."/>
            <person name="Barry K."/>
            <person name="Grigoriev I.V."/>
            <person name="Nowrousian M."/>
        </authorList>
    </citation>
    <scope>NUCLEOTIDE SEQUENCE [LARGE SCALE GENOMIC DNA]</scope>
    <source>
        <strain evidence="2 3">CBS 389.68</strain>
    </source>
</reference>
<proteinExistence type="predicted"/>
<dbReference type="GO" id="GO:0016787">
    <property type="term" value="F:hydrolase activity"/>
    <property type="evidence" value="ECO:0007669"/>
    <property type="project" value="InterPro"/>
</dbReference>
<dbReference type="InParanoid" id="A0A4S2N5D3"/>
<dbReference type="Gene3D" id="3.40.50.1820">
    <property type="entry name" value="alpha/beta hydrolase"/>
    <property type="match status" value="1"/>
</dbReference>
<organism evidence="2 3">
    <name type="scientific">Ascodesmis nigricans</name>
    <dbReference type="NCBI Taxonomy" id="341454"/>
    <lineage>
        <taxon>Eukaryota</taxon>
        <taxon>Fungi</taxon>
        <taxon>Dikarya</taxon>
        <taxon>Ascomycota</taxon>
        <taxon>Pezizomycotina</taxon>
        <taxon>Pezizomycetes</taxon>
        <taxon>Pezizales</taxon>
        <taxon>Ascodesmidaceae</taxon>
        <taxon>Ascodesmis</taxon>
    </lineage>
</organism>
<evidence type="ECO:0000313" key="2">
    <source>
        <dbReference type="EMBL" id="TGZ84373.1"/>
    </source>
</evidence>
<dbReference type="InterPro" id="IPR002925">
    <property type="entry name" value="Dienelactn_hydro"/>
</dbReference>
<protein>
    <recommendedName>
        <fullName evidence="1">Dienelactone hydrolase domain-containing protein</fullName>
    </recommendedName>
</protein>
<dbReference type="InterPro" id="IPR029058">
    <property type="entry name" value="AB_hydrolase_fold"/>
</dbReference>
<dbReference type="EMBL" id="ML220113">
    <property type="protein sequence ID" value="TGZ84373.1"/>
    <property type="molecule type" value="Genomic_DNA"/>
</dbReference>
<accession>A0A4S2N5D3</accession>
<dbReference type="OrthoDB" id="2147163at2759"/>